<dbReference type="InterPro" id="IPR058531">
    <property type="entry name" value="Baseplate_J_M"/>
</dbReference>
<dbReference type="PANTHER" id="PTHR37829">
    <property type="entry name" value="PHAGE-LIKE ELEMENT PBSX PROTEIN XKDT"/>
    <property type="match status" value="1"/>
</dbReference>
<dbReference type="PANTHER" id="PTHR37829:SF3">
    <property type="entry name" value="PROTEIN JAYE-RELATED"/>
    <property type="match status" value="1"/>
</dbReference>
<dbReference type="EMBL" id="FLUP01000001">
    <property type="protein sequence ID" value="SBW07360.1"/>
    <property type="molecule type" value="Genomic_DNA"/>
</dbReference>
<dbReference type="AlphaFoldDB" id="A0A212K6N2"/>
<feature type="domain" description="Baseplate J-like central" evidence="2">
    <location>
        <begin position="221"/>
        <end position="290"/>
    </location>
</feature>
<proteinExistence type="predicted"/>
<evidence type="ECO:0000313" key="3">
    <source>
        <dbReference type="EMBL" id="SBW07360.1"/>
    </source>
</evidence>
<gene>
    <name evidence="3" type="ORF">KM92DES2_12324</name>
</gene>
<organism evidence="3">
    <name type="scientific">uncultured Desulfovibrio sp</name>
    <dbReference type="NCBI Taxonomy" id="167968"/>
    <lineage>
        <taxon>Bacteria</taxon>
        <taxon>Pseudomonadati</taxon>
        <taxon>Thermodesulfobacteriota</taxon>
        <taxon>Desulfovibrionia</taxon>
        <taxon>Desulfovibrionales</taxon>
        <taxon>Desulfovibrionaceae</taxon>
        <taxon>Desulfovibrio</taxon>
        <taxon>environmental samples</taxon>
    </lineage>
</organism>
<dbReference type="RefSeq" id="WP_296936506.1">
    <property type="nucleotide sequence ID" value="NZ_LT598928.1"/>
</dbReference>
<protein>
    <submittedName>
        <fullName evidence="3">Uncharacterized protein</fullName>
    </submittedName>
</protein>
<sequence length="391" mass="42323">MSNRTPKALPRISRSIDDIRSSVYGWIESFQDTLAASGYLPRRLNLNKGIARGFIELVCWGLWQLYSLLERLLAQAVPRHATGEWLDVHADGVGLERRPALKSSGLVQFLRDSNYQGGNVRVPAGRIVRTLPDGTGAIYRYVTTADVVLPADSVQVAVPVESEEYGAATNASVGQICELVTPVPGISGVINESGWLTSEGADQETDEQLQERYDLEWRANNGVTKYAYKAWALRVPGVSSVSILDRHPRGQGTVDIVVRGAAIIPTEALLGKVRAAISPNTPINDDWLVKGPDPVSVPIVGALECVEVDPDLAKTTAELRLRSLFLDKSLYEDVQPLAIGQDVTLDLLTFVVMGVQGVKRVTWALTDVTVPKSGMAVLASLNLTAGMAEEA</sequence>
<dbReference type="InterPro" id="IPR052399">
    <property type="entry name" value="Phage_Baseplate_Assmbl_Protein"/>
</dbReference>
<dbReference type="InterPro" id="IPR006949">
    <property type="entry name" value="Barrel_Baseplate_J-like"/>
</dbReference>
<dbReference type="Pfam" id="PF26078">
    <property type="entry name" value="Baseplate_J_M"/>
    <property type="match status" value="1"/>
</dbReference>
<evidence type="ECO:0000259" key="1">
    <source>
        <dbReference type="Pfam" id="PF04865"/>
    </source>
</evidence>
<accession>A0A212K6N2</accession>
<reference evidence="3" key="1">
    <citation type="submission" date="2016-04" db="EMBL/GenBank/DDBJ databases">
        <authorList>
            <person name="Evans L.H."/>
            <person name="Alamgir A."/>
            <person name="Owens N."/>
            <person name="Weber N.D."/>
            <person name="Virtaneva K."/>
            <person name="Barbian K."/>
            <person name="Babar A."/>
            <person name="Rosenke K."/>
        </authorList>
    </citation>
    <scope>NUCLEOTIDE SEQUENCE</scope>
    <source>
        <strain evidence="3">92-2</strain>
    </source>
</reference>
<evidence type="ECO:0000259" key="2">
    <source>
        <dbReference type="Pfam" id="PF26078"/>
    </source>
</evidence>
<dbReference type="Pfam" id="PF04865">
    <property type="entry name" value="Baseplate_J"/>
    <property type="match status" value="1"/>
</dbReference>
<name>A0A212K6N2_9BACT</name>
<feature type="domain" description="Baseplate protein J-like barrel" evidence="1">
    <location>
        <begin position="121"/>
        <end position="196"/>
    </location>
</feature>